<comment type="caution">
    <text evidence="1">The sequence shown here is derived from an EMBL/GenBank/DDBJ whole genome shotgun (WGS) entry which is preliminary data.</text>
</comment>
<sequence>MKNLHSLRLQGYIDDLPLDCACEYTNLQLKKFLHTNIAYQQTLAIRLLNKRIGYQKDYQKQLKEMLDDNPAYYTKQEIEGFLSLINEKENKVK</sequence>
<organism evidence="1 2">
    <name type="scientific">Catenibacterium faecis</name>
    <dbReference type="NCBI Taxonomy" id="2764323"/>
    <lineage>
        <taxon>Bacteria</taxon>
        <taxon>Bacillati</taxon>
        <taxon>Bacillota</taxon>
        <taxon>Erysipelotrichia</taxon>
        <taxon>Erysipelotrichales</taxon>
        <taxon>Coprobacillaceae</taxon>
        <taxon>Catenibacterium</taxon>
    </lineage>
</organism>
<protein>
    <submittedName>
        <fullName evidence="1">Uncharacterized protein</fullName>
    </submittedName>
</protein>
<reference evidence="1 2" key="1">
    <citation type="submission" date="2020-08" db="EMBL/GenBank/DDBJ databases">
        <authorList>
            <person name="Liu C."/>
            <person name="Sun Q."/>
        </authorList>
    </citation>
    <scope>NUCLEOTIDE SEQUENCE [LARGE SCALE GENOMIC DNA]</scope>
    <source>
        <strain evidence="1 2">NSJ-22</strain>
    </source>
</reference>
<dbReference type="Proteomes" id="UP000603474">
    <property type="component" value="Unassembled WGS sequence"/>
</dbReference>
<keyword evidence="2" id="KW-1185">Reference proteome</keyword>
<evidence type="ECO:0000313" key="2">
    <source>
        <dbReference type="Proteomes" id="UP000603474"/>
    </source>
</evidence>
<name>A0ABR7KCS2_9FIRM</name>
<proteinExistence type="predicted"/>
<evidence type="ECO:0000313" key="1">
    <source>
        <dbReference type="EMBL" id="MBC6010515.1"/>
    </source>
</evidence>
<accession>A0ABR7KCS2</accession>
<gene>
    <name evidence="1" type="ORF">H8909_09760</name>
</gene>
<dbReference type="RefSeq" id="WP_187012689.1">
    <property type="nucleotide sequence ID" value="NZ_JACRWG010000045.1"/>
</dbReference>
<dbReference type="EMBL" id="JACRWG010000045">
    <property type="protein sequence ID" value="MBC6010515.1"/>
    <property type="molecule type" value="Genomic_DNA"/>
</dbReference>